<evidence type="ECO:0000256" key="1">
    <source>
        <dbReference type="SAM" id="MobiDB-lite"/>
    </source>
</evidence>
<gene>
    <name evidence="2" type="ORF">GMARGA_LOCUS23601</name>
</gene>
<sequence>MKTINLQLILFLVKQIPIYKNKNALESDIPGNSSGSDESNNVSAKDTQSNSDAYQEIGTLDKEIFDFLDQVHKKNIGNRIRERNREKKLQDQEVLPDVKAFSDHKVPQE</sequence>
<evidence type="ECO:0000313" key="2">
    <source>
        <dbReference type="EMBL" id="CAG8803216.1"/>
    </source>
</evidence>
<keyword evidence="3" id="KW-1185">Reference proteome</keyword>
<dbReference type="EMBL" id="CAJVQB010024053">
    <property type="protein sequence ID" value="CAG8803216.1"/>
    <property type="molecule type" value="Genomic_DNA"/>
</dbReference>
<name>A0ABN7VWP0_GIGMA</name>
<proteinExistence type="predicted"/>
<accession>A0ABN7VWP0</accession>
<protein>
    <submittedName>
        <fullName evidence="2">42402_t:CDS:1</fullName>
    </submittedName>
</protein>
<reference evidence="2 3" key="1">
    <citation type="submission" date="2021-06" db="EMBL/GenBank/DDBJ databases">
        <authorList>
            <person name="Kallberg Y."/>
            <person name="Tangrot J."/>
            <person name="Rosling A."/>
        </authorList>
    </citation>
    <scope>NUCLEOTIDE SEQUENCE [LARGE SCALE GENOMIC DNA]</scope>
    <source>
        <strain evidence="2 3">120-4 pot B 10/14</strain>
    </source>
</reference>
<feature type="non-terminal residue" evidence="2">
    <location>
        <position position="109"/>
    </location>
</feature>
<comment type="caution">
    <text evidence="2">The sequence shown here is derived from an EMBL/GenBank/DDBJ whole genome shotgun (WGS) entry which is preliminary data.</text>
</comment>
<feature type="compositionally biased region" description="Basic and acidic residues" evidence="1">
    <location>
        <begin position="100"/>
        <end position="109"/>
    </location>
</feature>
<feature type="compositionally biased region" description="Polar residues" evidence="1">
    <location>
        <begin position="30"/>
        <end position="52"/>
    </location>
</feature>
<organism evidence="2 3">
    <name type="scientific">Gigaspora margarita</name>
    <dbReference type="NCBI Taxonomy" id="4874"/>
    <lineage>
        <taxon>Eukaryota</taxon>
        <taxon>Fungi</taxon>
        <taxon>Fungi incertae sedis</taxon>
        <taxon>Mucoromycota</taxon>
        <taxon>Glomeromycotina</taxon>
        <taxon>Glomeromycetes</taxon>
        <taxon>Diversisporales</taxon>
        <taxon>Gigasporaceae</taxon>
        <taxon>Gigaspora</taxon>
    </lineage>
</organism>
<feature type="compositionally biased region" description="Basic and acidic residues" evidence="1">
    <location>
        <begin position="79"/>
        <end position="91"/>
    </location>
</feature>
<evidence type="ECO:0000313" key="3">
    <source>
        <dbReference type="Proteomes" id="UP000789901"/>
    </source>
</evidence>
<feature type="region of interest" description="Disordered" evidence="1">
    <location>
        <begin position="25"/>
        <end position="52"/>
    </location>
</feature>
<feature type="region of interest" description="Disordered" evidence="1">
    <location>
        <begin position="79"/>
        <end position="109"/>
    </location>
</feature>
<dbReference type="Proteomes" id="UP000789901">
    <property type="component" value="Unassembled WGS sequence"/>
</dbReference>